<keyword evidence="11 13" id="KW-0472">Membrane</keyword>
<dbReference type="InterPro" id="IPR016174">
    <property type="entry name" value="Di-haem_cyt_TM"/>
</dbReference>
<dbReference type="SUPFAM" id="SSF81342">
    <property type="entry name" value="Transmembrane di-heme cytochromes"/>
    <property type="match status" value="1"/>
</dbReference>
<sequence length="201" mass="22702">MPIDSPAPRLRNVDRWGAVSQLFHWLIVVGILAMAIIGLTMVEMPSSPDKVRMFALHKSIGLTILALVTLRLLWRLYAGTPPAIPTVPRWQHRIANVSHIGLYVLLFAMPISGWVMNSASGFPLWWFGLFRVPALVGRDRDLHELTETVHETLFWLLILLVLVHAGAAFYHHLFQRDATLARMLPRGWLPAPSADEDVRHG</sequence>
<evidence type="ECO:0000256" key="6">
    <source>
        <dbReference type="ARBA" id="ARBA00022692"/>
    </source>
</evidence>
<dbReference type="InterPro" id="IPR011577">
    <property type="entry name" value="Cyt_b561_bac/Ni-Hgenase"/>
</dbReference>
<dbReference type="Gene3D" id="1.20.950.20">
    <property type="entry name" value="Transmembrane di-heme cytochromes, Chain C"/>
    <property type="match status" value="2"/>
</dbReference>
<evidence type="ECO:0000256" key="1">
    <source>
        <dbReference type="ARBA" id="ARBA00001970"/>
    </source>
</evidence>
<evidence type="ECO:0000256" key="8">
    <source>
        <dbReference type="ARBA" id="ARBA00022982"/>
    </source>
</evidence>
<evidence type="ECO:0000256" key="3">
    <source>
        <dbReference type="ARBA" id="ARBA00022448"/>
    </source>
</evidence>
<feature type="transmembrane region" description="Helical" evidence="13">
    <location>
        <begin position="21"/>
        <end position="42"/>
    </location>
</feature>
<keyword evidence="9 13" id="KW-1133">Transmembrane helix</keyword>
<keyword evidence="10" id="KW-0408">Iron</keyword>
<accession>A0A7C9I2T9</accession>
<evidence type="ECO:0000256" key="4">
    <source>
        <dbReference type="ARBA" id="ARBA00022475"/>
    </source>
</evidence>
<dbReference type="AlphaFoldDB" id="A0A7C9I2T9"/>
<keyword evidence="16" id="KW-1185">Reference proteome</keyword>
<keyword evidence="7" id="KW-0479">Metal-binding</keyword>
<keyword evidence="6 13" id="KW-0812">Transmembrane</keyword>
<comment type="similarity">
    <text evidence="12">Belongs to the cytochrome b561 family.</text>
</comment>
<evidence type="ECO:0000313" key="16">
    <source>
        <dbReference type="Proteomes" id="UP000479692"/>
    </source>
</evidence>
<organism evidence="15 16">
    <name type="scientific">Noviluteimonas gilva</name>
    <dbReference type="NCBI Taxonomy" id="2682097"/>
    <lineage>
        <taxon>Bacteria</taxon>
        <taxon>Pseudomonadati</taxon>
        <taxon>Pseudomonadota</taxon>
        <taxon>Gammaproteobacteria</taxon>
        <taxon>Lysobacterales</taxon>
        <taxon>Lysobacteraceae</taxon>
        <taxon>Noviluteimonas</taxon>
    </lineage>
</organism>
<feature type="transmembrane region" description="Helical" evidence="13">
    <location>
        <begin position="54"/>
        <end position="74"/>
    </location>
</feature>
<dbReference type="PANTHER" id="PTHR30529">
    <property type="entry name" value="CYTOCHROME B561"/>
    <property type="match status" value="1"/>
</dbReference>
<feature type="transmembrane region" description="Helical" evidence="13">
    <location>
        <begin position="153"/>
        <end position="173"/>
    </location>
</feature>
<keyword evidence="4" id="KW-1003">Cell membrane</keyword>
<protein>
    <submittedName>
        <fullName evidence="15">Cytochrome b</fullName>
    </submittedName>
</protein>
<evidence type="ECO:0000313" key="15">
    <source>
        <dbReference type="EMBL" id="MUV12689.1"/>
    </source>
</evidence>
<evidence type="ECO:0000256" key="12">
    <source>
        <dbReference type="ARBA" id="ARBA00037975"/>
    </source>
</evidence>
<dbReference type="PANTHER" id="PTHR30529:SF7">
    <property type="entry name" value="CYTOCHROME B561 BACTERIAL_NI-HYDROGENASE DOMAIN-CONTAINING PROTEIN"/>
    <property type="match status" value="1"/>
</dbReference>
<dbReference type="GO" id="GO:0022904">
    <property type="term" value="P:respiratory electron transport chain"/>
    <property type="evidence" value="ECO:0007669"/>
    <property type="project" value="InterPro"/>
</dbReference>
<dbReference type="InterPro" id="IPR052168">
    <property type="entry name" value="Cytochrome_b561_oxidase"/>
</dbReference>
<dbReference type="GO" id="GO:0046872">
    <property type="term" value="F:metal ion binding"/>
    <property type="evidence" value="ECO:0007669"/>
    <property type="project" value="UniProtKB-KW"/>
</dbReference>
<evidence type="ECO:0000256" key="7">
    <source>
        <dbReference type="ARBA" id="ARBA00022723"/>
    </source>
</evidence>
<dbReference type="Proteomes" id="UP000479692">
    <property type="component" value="Unassembled WGS sequence"/>
</dbReference>
<keyword evidence="3" id="KW-0813">Transport</keyword>
<feature type="transmembrane region" description="Helical" evidence="13">
    <location>
        <begin position="94"/>
        <end position="116"/>
    </location>
</feature>
<evidence type="ECO:0000256" key="13">
    <source>
        <dbReference type="SAM" id="Phobius"/>
    </source>
</evidence>
<gene>
    <name evidence="15" type="ORF">GN331_00520</name>
</gene>
<comment type="caution">
    <text evidence="15">The sequence shown here is derived from an EMBL/GenBank/DDBJ whole genome shotgun (WGS) entry which is preliminary data.</text>
</comment>
<evidence type="ECO:0000256" key="2">
    <source>
        <dbReference type="ARBA" id="ARBA00004651"/>
    </source>
</evidence>
<keyword evidence="8" id="KW-0249">Electron transport</keyword>
<comment type="subcellular location">
    <subcellularLocation>
        <location evidence="2">Cell membrane</location>
        <topology evidence="2">Multi-pass membrane protein</topology>
    </subcellularLocation>
</comment>
<dbReference type="Pfam" id="PF01292">
    <property type="entry name" value="Ni_hydr_CYTB"/>
    <property type="match status" value="1"/>
</dbReference>
<keyword evidence="5" id="KW-0349">Heme</keyword>
<evidence type="ECO:0000256" key="10">
    <source>
        <dbReference type="ARBA" id="ARBA00023004"/>
    </source>
</evidence>
<feature type="domain" description="Cytochrome b561 bacterial/Ni-hydrogenase" evidence="14">
    <location>
        <begin position="15"/>
        <end position="185"/>
    </location>
</feature>
<comment type="cofactor">
    <cofactor evidence="1">
        <name>heme b</name>
        <dbReference type="ChEBI" id="CHEBI:60344"/>
    </cofactor>
</comment>
<dbReference type="EMBL" id="WOXT01000001">
    <property type="protein sequence ID" value="MUV12689.1"/>
    <property type="molecule type" value="Genomic_DNA"/>
</dbReference>
<dbReference type="GO" id="GO:0020037">
    <property type="term" value="F:heme binding"/>
    <property type="evidence" value="ECO:0007669"/>
    <property type="project" value="TreeGrafter"/>
</dbReference>
<evidence type="ECO:0000256" key="9">
    <source>
        <dbReference type="ARBA" id="ARBA00022989"/>
    </source>
</evidence>
<name>A0A7C9I2T9_9GAMM</name>
<evidence type="ECO:0000259" key="14">
    <source>
        <dbReference type="Pfam" id="PF01292"/>
    </source>
</evidence>
<dbReference type="GO" id="GO:0005886">
    <property type="term" value="C:plasma membrane"/>
    <property type="evidence" value="ECO:0007669"/>
    <property type="project" value="UniProtKB-SubCell"/>
</dbReference>
<proteinExistence type="inferred from homology"/>
<evidence type="ECO:0000256" key="11">
    <source>
        <dbReference type="ARBA" id="ARBA00023136"/>
    </source>
</evidence>
<reference evidence="15 16" key="1">
    <citation type="submission" date="2019-12" db="EMBL/GenBank/DDBJ databases">
        <authorList>
            <person name="Xu J."/>
        </authorList>
    </citation>
    <scope>NUCLEOTIDE SEQUENCE [LARGE SCALE GENOMIC DNA]</scope>
    <source>
        <strain evidence="15 16">HX-5-24</strain>
    </source>
</reference>
<evidence type="ECO:0000256" key="5">
    <source>
        <dbReference type="ARBA" id="ARBA00022617"/>
    </source>
</evidence>
<dbReference type="GO" id="GO:0009055">
    <property type="term" value="F:electron transfer activity"/>
    <property type="evidence" value="ECO:0007669"/>
    <property type="project" value="InterPro"/>
</dbReference>